<keyword evidence="1" id="KW-0812">Transmembrane</keyword>
<name>A0A1T4LBV4_9BACT</name>
<feature type="transmembrane region" description="Helical" evidence="1">
    <location>
        <begin position="7"/>
        <end position="25"/>
    </location>
</feature>
<accession>A0A1T4LBV4</accession>
<feature type="transmembrane region" description="Helical" evidence="1">
    <location>
        <begin position="96"/>
        <end position="118"/>
    </location>
</feature>
<feature type="transmembrane region" description="Helical" evidence="1">
    <location>
        <begin position="62"/>
        <end position="84"/>
    </location>
</feature>
<proteinExistence type="predicted"/>
<organism evidence="2 3">
    <name type="scientific">Mycoplasmopsis verecunda</name>
    <dbReference type="NCBI Taxonomy" id="171291"/>
    <lineage>
        <taxon>Bacteria</taxon>
        <taxon>Bacillati</taxon>
        <taxon>Mycoplasmatota</taxon>
        <taxon>Mycoplasmoidales</taxon>
        <taxon>Metamycoplasmataceae</taxon>
        <taxon>Mycoplasmopsis</taxon>
    </lineage>
</organism>
<dbReference type="AlphaFoldDB" id="A0A1T4LBV4"/>
<evidence type="ECO:0000313" key="3">
    <source>
        <dbReference type="Proteomes" id="UP000190389"/>
    </source>
</evidence>
<sequence>MKFLKKYSGYLLMGFAFLILILMLVPNQIIIANVTNTDAKLTTIYSYISFIGGTSEGLPGEFLTTGFVFSWIILIMLLIISEFLKQYHNKVIMHTSQFVTLIYSIYIFILCALVAAYIKPNYANGNTISSLPTVIASFGIILIISMWALAILQSIECKKTKVCKQN</sequence>
<gene>
    <name evidence="2" type="ORF">SAMN02745154_00399</name>
</gene>
<reference evidence="3" key="1">
    <citation type="submission" date="2017-02" db="EMBL/GenBank/DDBJ databases">
        <authorList>
            <person name="Varghese N."/>
            <person name="Submissions S."/>
        </authorList>
    </citation>
    <scope>NUCLEOTIDE SEQUENCE [LARGE SCALE GENOMIC DNA]</scope>
    <source>
        <strain evidence="3">ATCC 27862</strain>
    </source>
</reference>
<protein>
    <submittedName>
        <fullName evidence="2">Uncharacterized protein</fullName>
    </submittedName>
</protein>
<dbReference type="STRING" id="171291.SAMN02745154_00399"/>
<keyword evidence="3" id="KW-1185">Reference proteome</keyword>
<dbReference type="Proteomes" id="UP000190389">
    <property type="component" value="Unassembled WGS sequence"/>
</dbReference>
<feature type="transmembrane region" description="Helical" evidence="1">
    <location>
        <begin position="130"/>
        <end position="152"/>
    </location>
</feature>
<evidence type="ECO:0000313" key="2">
    <source>
        <dbReference type="EMBL" id="SJZ52170.1"/>
    </source>
</evidence>
<keyword evidence="1" id="KW-1133">Transmembrane helix</keyword>
<keyword evidence="1" id="KW-0472">Membrane</keyword>
<evidence type="ECO:0000256" key="1">
    <source>
        <dbReference type="SAM" id="Phobius"/>
    </source>
</evidence>
<dbReference type="EMBL" id="FUXF01000011">
    <property type="protein sequence ID" value="SJZ52170.1"/>
    <property type="molecule type" value="Genomic_DNA"/>
</dbReference>